<dbReference type="PROSITE" id="PS50056">
    <property type="entry name" value="TYR_PHOSPHATASE_2"/>
    <property type="match status" value="1"/>
</dbReference>
<dbReference type="InterPro" id="IPR016130">
    <property type="entry name" value="Tyr_Pase_AS"/>
</dbReference>
<comment type="caution">
    <text evidence="2">The sequence shown here is derived from an EMBL/GenBank/DDBJ whole genome shotgun (WGS) entry which is preliminary data.</text>
</comment>
<accession>A0A437QLK6</accession>
<protein>
    <submittedName>
        <fullName evidence="2">Protein phosphatase</fullName>
    </submittedName>
</protein>
<sequence>MQHPFDELSINPATSATAGLLFTPCPGTKGVDLRQSLQQLKDAGAKALISLTPDEEMAQLQVLDLPALCKELDLLWFFCPIADDHAPGLAFAQGWQQASPMVHHLLRQGQKVAIHCKGGSGRTGLVAAKILLEAGLDKIDVKQRVQVLRPYALTLQPHLDWFNAQ</sequence>
<keyword evidence="3" id="KW-1185">Reference proteome</keyword>
<dbReference type="EMBL" id="SACS01000016">
    <property type="protein sequence ID" value="RVU35404.1"/>
    <property type="molecule type" value="Genomic_DNA"/>
</dbReference>
<dbReference type="AlphaFoldDB" id="A0A437QLK6"/>
<dbReference type="InterPro" id="IPR029021">
    <property type="entry name" value="Prot-tyrosine_phosphatase-like"/>
</dbReference>
<name>A0A437QLK6_9GAMM</name>
<dbReference type="InterPro" id="IPR000387">
    <property type="entry name" value="Tyr_Pase_dom"/>
</dbReference>
<evidence type="ECO:0000313" key="3">
    <source>
        <dbReference type="Proteomes" id="UP000283077"/>
    </source>
</evidence>
<dbReference type="SUPFAM" id="SSF52799">
    <property type="entry name" value="(Phosphotyrosine protein) phosphatases II"/>
    <property type="match status" value="1"/>
</dbReference>
<dbReference type="Pfam" id="PF22785">
    <property type="entry name" value="Tc-R-P"/>
    <property type="match status" value="1"/>
</dbReference>
<dbReference type="PROSITE" id="PS00383">
    <property type="entry name" value="TYR_PHOSPHATASE_1"/>
    <property type="match status" value="1"/>
</dbReference>
<reference evidence="2 3" key="1">
    <citation type="submission" date="2019-01" db="EMBL/GenBank/DDBJ databases">
        <authorList>
            <person name="Chen W.-M."/>
        </authorList>
    </citation>
    <scope>NUCLEOTIDE SEQUENCE [LARGE SCALE GENOMIC DNA]</scope>
    <source>
        <strain evidence="2 3">KYPC3</strain>
    </source>
</reference>
<evidence type="ECO:0000259" key="1">
    <source>
        <dbReference type="PROSITE" id="PS50056"/>
    </source>
</evidence>
<dbReference type="RefSeq" id="WP_127700077.1">
    <property type="nucleotide sequence ID" value="NZ_SACS01000016.1"/>
</dbReference>
<feature type="domain" description="Tyrosine specific protein phosphatases" evidence="1">
    <location>
        <begin position="96"/>
        <end position="160"/>
    </location>
</feature>
<organism evidence="2 3">
    <name type="scientific">Rheinheimera riviphila</name>
    <dbReference type="NCBI Taxonomy" id="1834037"/>
    <lineage>
        <taxon>Bacteria</taxon>
        <taxon>Pseudomonadati</taxon>
        <taxon>Pseudomonadota</taxon>
        <taxon>Gammaproteobacteria</taxon>
        <taxon>Chromatiales</taxon>
        <taxon>Chromatiaceae</taxon>
        <taxon>Rheinheimera</taxon>
    </lineage>
</organism>
<proteinExistence type="predicted"/>
<dbReference type="Proteomes" id="UP000283077">
    <property type="component" value="Unassembled WGS sequence"/>
</dbReference>
<dbReference type="OrthoDB" id="9806482at2"/>
<gene>
    <name evidence="2" type="ORF">EOE67_14620</name>
</gene>
<evidence type="ECO:0000313" key="2">
    <source>
        <dbReference type="EMBL" id="RVU35404.1"/>
    </source>
</evidence>
<dbReference type="Gene3D" id="3.90.190.10">
    <property type="entry name" value="Protein tyrosine phosphatase superfamily"/>
    <property type="match status" value="1"/>
</dbReference>